<evidence type="ECO:0000313" key="1">
    <source>
        <dbReference type="Proteomes" id="UP000095286"/>
    </source>
</evidence>
<protein>
    <submittedName>
        <fullName evidence="2">ThiF domain-containing protein</fullName>
    </submittedName>
</protein>
<proteinExistence type="predicted"/>
<dbReference type="Proteomes" id="UP000095286">
    <property type="component" value="Unplaced"/>
</dbReference>
<dbReference type="WBParaSite" id="RSKR_0000429300.1">
    <property type="protein sequence ID" value="RSKR_0000429300.1"/>
    <property type="gene ID" value="RSKR_0000429300"/>
</dbReference>
<sequence>MSDIHMNWGIILHEVEEQDQMHVEHKLHDFADMLVSEAFQYDVMTEMAEEATIVVRGMTKNTNNFKDAFKKIHDEHPEVIYVAIACGVSLTDIVKNWCRELASENSMIVQFFDLDFILNDFPGLKDSDELDVYIRYINEKVEKLARSECGQGMKLTFEVQDLDVANHPTRMNSAQKYAYLEKKTEHLELKKKMLDRNLDCSLIVTGFPNDSNAFDVAKYFHDYPIQDVELVGRGTALVTMVSKIACVQACYRLKPSKTDPKSELALIPVTELMKAVVKGLLDRQYPQDYPIPLASNNELEPKKDKSKKNNAKEQINEIDNTWASIAKKIVPVELPKEKTPIDINTWADYVKTTGN</sequence>
<evidence type="ECO:0000313" key="2">
    <source>
        <dbReference type="WBParaSite" id="RSKR_0000429300.1"/>
    </source>
</evidence>
<accession>A0AC35TUK7</accession>
<reference evidence="2" key="1">
    <citation type="submission" date="2016-11" db="UniProtKB">
        <authorList>
            <consortium name="WormBaseParasite"/>
        </authorList>
    </citation>
    <scope>IDENTIFICATION</scope>
    <source>
        <strain evidence="2">KR3021</strain>
    </source>
</reference>
<organism evidence="1 2">
    <name type="scientific">Rhabditophanes sp. KR3021</name>
    <dbReference type="NCBI Taxonomy" id="114890"/>
    <lineage>
        <taxon>Eukaryota</taxon>
        <taxon>Metazoa</taxon>
        <taxon>Ecdysozoa</taxon>
        <taxon>Nematoda</taxon>
        <taxon>Chromadorea</taxon>
        <taxon>Rhabditida</taxon>
        <taxon>Tylenchina</taxon>
        <taxon>Panagrolaimomorpha</taxon>
        <taxon>Strongyloidoidea</taxon>
        <taxon>Alloionematidae</taxon>
        <taxon>Rhabditophanes</taxon>
    </lineage>
</organism>
<name>A0AC35TUK7_9BILA</name>